<keyword evidence="7" id="KW-1185">Reference proteome</keyword>
<dbReference type="Gene3D" id="3.30.470.30">
    <property type="entry name" value="DNA ligase/mRNA capping enzyme"/>
    <property type="match status" value="1"/>
</dbReference>
<gene>
    <name evidence="6" type="ORF">CF651_20520</name>
</gene>
<dbReference type="GO" id="GO:0006281">
    <property type="term" value="P:DNA repair"/>
    <property type="evidence" value="ECO:0007669"/>
    <property type="project" value="InterPro"/>
</dbReference>
<dbReference type="Proteomes" id="UP000215509">
    <property type="component" value="Unassembled WGS sequence"/>
</dbReference>
<feature type="domain" description="ATP-dependent DNA ligase family profile" evidence="5">
    <location>
        <begin position="105"/>
        <end position="233"/>
    </location>
</feature>
<dbReference type="Pfam" id="PF04679">
    <property type="entry name" value="DNA_ligase_A_C"/>
    <property type="match status" value="1"/>
</dbReference>
<dbReference type="GO" id="GO:0006310">
    <property type="term" value="P:DNA recombination"/>
    <property type="evidence" value="ECO:0007669"/>
    <property type="project" value="InterPro"/>
</dbReference>
<evidence type="ECO:0000313" key="6">
    <source>
        <dbReference type="EMBL" id="OXM84460.1"/>
    </source>
</evidence>
<reference evidence="6 7" key="1">
    <citation type="submission" date="2017-07" db="EMBL/GenBank/DDBJ databases">
        <title>Genome sequencing and assembly of Paenibacillus rigui.</title>
        <authorList>
            <person name="Mayilraj S."/>
        </authorList>
    </citation>
    <scope>NUCLEOTIDE SEQUENCE [LARGE SCALE GENOMIC DNA]</scope>
    <source>
        <strain evidence="6 7">JCM 16352</strain>
    </source>
</reference>
<evidence type="ECO:0000259" key="5">
    <source>
        <dbReference type="PROSITE" id="PS50160"/>
    </source>
</evidence>
<comment type="caution">
    <text evidence="6">The sequence shown here is derived from an EMBL/GenBank/DDBJ whole genome shotgun (WGS) entry which is preliminary data.</text>
</comment>
<proteinExistence type="inferred from homology"/>
<comment type="similarity">
    <text evidence="1">Belongs to the ATP-dependent DNA ligase family.</text>
</comment>
<dbReference type="PANTHER" id="PTHR45674">
    <property type="entry name" value="DNA LIGASE 1/3 FAMILY MEMBER"/>
    <property type="match status" value="1"/>
</dbReference>
<dbReference type="Gene3D" id="3.30.1490.70">
    <property type="match status" value="1"/>
</dbReference>
<protein>
    <recommendedName>
        <fullName evidence="2">DNA ligase (ATP)</fullName>
        <ecNumber evidence="2">6.5.1.1</ecNumber>
    </recommendedName>
</protein>
<dbReference type="OrthoDB" id="9802472at2"/>
<dbReference type="InterPro" id="IPR012310">
    <property type="entry name" value="DNA_ligase_ATP-dep_cent"/>
</dbReference>
<dbReference type="EMBL" id="NMQW01000031">
    <property type="protein sequence ID" value="OXM84460.1"/>
    <property type="molecule type" value="Genomic_DNA"/>
</dbReference>
<dbReference type="SUPFAM" id="SSF50249">
    <property type="entry name" value="Nucleic acid-binding proteins"/>
    <property type="match status" value="1"/>
</dbReference>
<dbReference type="PROSITE" id="PS50160">
    <property type="entry name" value="DNA_LIGASE_A3"/>
    <property type="match status" value="1"/>
</dbReference>
<evidence type="ECO:0000256" key="1">
    <source>
        <dbReference type="ARBA" id="ARBA00007572"/>
    </source>
</evidence>
<dbReference type="InterPro" id="IPR012309">
    <property type="entry name" value="DNA_ligase_ATP-dep_C"/>
</dbReference>
<dbReference type="CDD" id="cd07906">
    <property type="entry name" value="Adenylation_DNA_ligase_LigD_LigC"/>
    <property type="match status" value="1"/>
</dbReference>
<name>A0A229UM27_9BACL</name>
<evidence type="ECO:0000256" key="3">
    <source>
        <dbReference type="ARBA" id="ARBA00022598"/>
    </source>
</evidence>
<dbReference type="PANTHER" id="PTHR45674:SF4">
    <property type="entry name" value="DNA LIGASE 1"/>
    <property type="match status" value="1"/>
</dbReference>
<dbReference type="EC" id="6.5.1.1" evidence="2"/>
<evidence type="ECO:0000313" key="7">
    <source>
        <dbReference type="Proteomes" id="UP000215509"/>
    </source>
</evidence>
<keyword evidence="3 6" id="KW-0436">Ligase</keyword>
<dbReference type="RefSeq" id="WP_094016742.1">
    <property type="nucleotide sequence ID" value="NZ_NMQW01000031.1"/>
</dbReference>
<evidence type="ECO:0000256" key="2">
    <source>
        <dbReference type="ARBA" id="ARBA00012727"/>
    </source>
</evidence>
<dbReference type="Pfam" id="PF01068">
    <property type="entry name" value="DNA_ligase_A_M"/>
    <property type="match status" value="1"/>
</dbReference>
<dbReference type="GO" id="GO:0003910">
    <property type="term" value="F:DNA ligase (ATP) activity"/>
    <property type="evidence" value="ECO:0007669"/>
    <property type="project" value="UniProtKB-EC"/>
</dbReference>
<dbReference type="GO" id="GO:0005524">
    <property type="term" value="F:ATP binding"/>
    <property type="evidence" value="ECO:0007669"/>
    <property type="project" value="InterPro"/>
</dbReference>
<evidence type="ECO:0000256" key="4">
    <source>
        <dbReference type="ARBA" id="ARBA00034003"/>
    </source>
</evidence>
<dbReference type="InterPro" id="IPR050191">
    <property type="entry name" value="ATP-dep_DNA_ligase"/>
</dbReference>
<dbReference type="SUPFAM" id="SSF56091">
    <property type="entry name" value="DNA ligase/mRNA capping enzyme, catalytic domain"/>
    <property type="match status" value="1"/>
</dbReference>
<sequence>MTIELPSHPMAPISVDSLPVGSEWGYQLKWDGVRLLTRIRDGRIELFSRQLLNKTTLYPEAIASLEPLRHETCLLDGEAVMFDAGKQRPDFSLILQRERSRTLTASREDRYFVYVLFDLLHWHGEDLRGYPYEERHRRLQELFPEKRPQLFVTDLFPDGEALWRWVDQNSWEGVVAKRLSSPYREGKKHKDWFKKKTALLLEVQIVGLLIRGGQVASLIMEKNGSLFGRVSLGLDEKRKAQLLQAGRRRMRDKAWFSPLPPEWRKEQIVWLDPPFRCTVTGLEITAAGQLRHPKIVDLRTEDLESGE</sequence>
<dbReference type="AlphaFoldDB" id="A0A229UM27"/>
<accession>A0A229UM27</accession>
<organism evidence="6 7">
    <name type="scientific">Paenibacillus rigui</name>
    <dbReference type="NCBI Taxonomy" id="554312"/>
    <lineage>
        <taxon>Bacteria</taxon>
        <taxon>Bacillati</taxon>
        <taxon>Bacillota</taxon>
        <taxon>Bacilli</taxon>
        <taxon>Bacillales</taxon>
        <taxon>Paenibacillaceae</taxon>
        <taxon>Paenibacillus</taxon>
    </lineage>
</organism>
<dbReference type="InterPro" id="IPR012340">
    <property type="entry name" value="NA-bd_OB-fold"/>
</dbReference>
<comment type="catalytic activity">
    <reaction evidence="4">
        <text>ATP + (deoxyribonucleotide)n-3'-hydroxyl + 5'-phospho-(deoxyribonucleotide)m = (deoxyribonucleotide)n+m + AMP + diphosphate.</text>
        <dbReference type="EC" id="6.5.1.1"/>
    </reaction>
</comment>